<keyword evidence="6" id="KW-0472">Membrane</keyword>
<organism evidence="7 8">
    <name type="scientific">Ramazzottius varieornatus</name>
    <name type="common">Water bear</name>
    <name type="synonym">Tardigrade</name>
    <dbReference type="NCBI Taxonomy" id="947166"/>
    <lineage>
        <taxon>Eukaryota</taxon>
        <taxon>Metazoa</taxon>
        <taxon>Ecdysozoa</taxon>
        <taxon>Tardigrada</taxon>
        <taxon>Eutardigrada</taxon>
        <taxon>Parachela</taxon>
        <taxon>Hypsibioidea</taxon>
        <taxon>Ramazzottiidae</taxon>
        <taxon>Ramazzottius</taxon>
    </lineage>
</organism>
<keyword evidence="6" id="KW-0812">Transmembrane</keyword>
<dbReference type="OrthoDB" id="10037617at2759"/>
<keyword evidence="5" id="KW-0807">Transducer</keyword>
<dbReference type="GO" id="GO:0004930">
    <property type="term" value="F:G protein-coupled receptor activity"/>
    <property type="evidence" value="ECO:0007669"/>
    <property type="project" value="UniProtKB-KW"/>
</dbReference>
<sequence length="210" mass="23172">MLMIMACWAIGIGFNVVPHAVTHGGFFGPVRPFGECGIVARMPVFPTVQIGVGIFVPVLGAAVIYVVLFLFLAVKNARARRKQTAPLRKALAVANVAVNSQKRPAMRRRITQAQRRAILSRVLFVSALWHAICFLPVRVWVVAAPGAFFTNLPLQLWLRVLTLLGYSFNPVLFLALNHDYREGAMQLLTGRCKYRLPFEVSGSKVTAGIT</sequence>
<feature type="transmembrane region" description="Helical" evidence="6">
    <location>
        <begin position="157"/>
        <end position="176"/>
    </location>
</feature>
<evidence type="ECO:0000313" key="8">
    <source>
        <dbReference type="Proteomes" id="UP000186922"/>
    </source>
</evidence>
<dbReference type="PANTHER" id="PTHR24228:SF59">
    <property type="entry name" value="NEUROPEPTIDE RECEPTOR 15"/>
    <property type="match status" value="1"/>
</dbReference>
<evidence type="ECO:0000256" key="2">
    <source>
        <dbReference type="ARBA" id="ARBA00022475"/>
    </source>
</evidence>
<keyword evidence="2" id="KW-1003">Cell membrane</keyword>
<keyword evidence="4" id="KW-0675">Receptor</keyword>
<dbReference type="SUPFAM" id="SSF81321">
    <property type="entry name" value="Family A G protein-coupled receptor-like"/>
    <property type="match status" value="1"/>
</dbReference>
<reference evidence="7 8" key="1">
    <citation type="journal article" date="2016" name="Nat. Commun.">
        <title>Extremotolerant tardigrade genome and improved radiotolerance of human cultured cells by tardigrade-unique protein.</title>
        <authorList>
            <person name="Hashimoto T."/>
            <person name="Horikawa D.D."/>
            <person name="Saito Y."/>
            <person name="Kuwahara H."/>
            <person name="Kozuka-Hata H."/>
            <person name="Shin-I T."/>
            <person name="Minakuchi Y."/>
            <person name="Ohishi K."/>
            <person name="Motoyama A."/>
            <person name="Aizu T."/>
            <person name="Enomoto A."/>
            <person name="Kondo K."/>
            <person name="Tanaka S."/>
            <person name="Hara Y."/>
            <person name="Koshikawa S."/>
            <person name="Sagara H."/>
            <person name="Miura T."/>
            <person name="Yokobori S."/>
            <person name="Miyagawa K."/>
            <person name="Suzuki Y."/>
            <person name="Kubo T."/>
            <person name="Oyama M."/>
            <person name="Kohara Y."/>
            <person name="Fujiyama A."/>
            <person name="Arakawa K."/>
            <person name="Katayama T."/>
            <person name="Toyoda A."/>
            <person name="Kunieda T."/>
        </authorList>
    </citation>
    <scope>NUCLEOTIDE SEQUENCE [LARGE SCALE GENOMIC DNA]</scope>
    <source>
        <strain evidence="7 8">YOKOZUNA-1</strain>
    </source>
</reference>
<keyword evidence="8" id="KW-1185">Reference proteome</keyword>
<evidence type="ECO:0008006" key="9">
    <source>
        <dbReference type="Google" id="ProtNLM"/>
    </source>
</evidence>
<feature type="transmembrane region" description="Helical" evidence="6">
    <location>
        <begin position="118"/>
        <end position="137"/>
    </location>
</feature>
<dbReference type="CDD" id="cd00637">
    <property type="entry name" value="7tm_classA_rhodopsin-like"/>
    <property type="match status" value="1"/>
</dbReference>
<evidence type="ECO:0000256" key="3">
    <source>
        <dbReference type="ARBA" id="ARBA00023040"/>
    </source>
</evidence>
<evidence type="ECO:0000256" key="1">
    <source>
        <dbReference type="ARBA" id="ARBA00004651"/>
    </source>
</evidence>
<keyword evidence="6" id="KW-1133">Transmembrane helix</keyword>
<name>A0A1D1W8S3_RAMVA</name>
<evidence type="ECO:0000256" key="4">
    <source>
        <dbReference type="ARBA" id="ARBA00023170"/>
    </source>
</evidence>
<accession>A0A1D1W8S3</accession>
<comment type="subcellular location">
    <subcellularLocation>
        <location evidence="1">Cell membrane</location>
        <topology evidence="1">Multi-pass membrane protein</topology>
    </subcellularLocation>
</comment>
<dbReference type="EMBL" id="BDGG01000026">
    <property type="protein sequence ID" value="GAV09746.1"/>
    <property type="molecule type" value="Genomic_DNA"/>
</dbReference>
<comment type="caution">
    <text evidence="7">The sequence shown here is derived from an EMBL/GenBank/DDBJ whole genome shotgun (WGS) entry which is preliminary data.</text>
</comment>
<evidence type="ECO:0000256" key="5">
    <source>
        <dbReference type="ARBA" id="ARBA00023224"/>
    </source>
</evidence>
<keyword evidence="3" id="KW-0297">G-protein coupled receptor</keyword>
<evidence type="ECO:0000313" key="7">
    <source>
        <dbReference type="EMBL" id="GAV09746.1"/>
    </source>
</evidence>
<protein>
    <recommendedName>
        <fullName evidence="9">G-protein coupled receptors family 1 profile domain-containing protein</fullName>
    </recommendedName>
</protein>
<dbReference type="PANTHER" id="PTHR24228">
    <property type="entry name" value="B2 BRADYKININ RECEPTOR/ANGIOTENSIN II RECEPTOR"/>
    <property type="match status" value="1"/>
</dbReference>
<dbReference type="Gene3D" id="1.20.1070.10">
    <property type="entry name" value="Rhodopsin 7-helix transmembrane proteins"/>
    <property type="match status" value="1"/>
</dbReference>
<dbReference type="Proteomes" id="UP000186922">
    <property type="component" value="Unassembled WGS sequence"/>
</dbReference>
<dbReference type="AlphaFoldDB" id="A0A1D1W8S3"/>
<dbReference type="GO" id="GO:0005886">
    <property type="term" value="C:plasma membrane"/>
    <property type="evidence" value="ECO:0007669"/>
    <property type="project" value="UniProtKB-SubCell"/>
</dbReference>
<proteinExistence type="predicted"/>
<feature type="transmembrane region" description="Helical" evidence="6">
    <location>
        <begin position="48"/>
        <end position="74"/>
    </location>
</feature>
<gene>
    <name evidence="7" type="primary">RvY_19234-1</name>
    <name evidence="7" type="synonym">RvY_19234.1</name>
    <name evidence="7" type="ORF">RvY_19234</name>
</gene>
<evidence type="ECO:0000256" key="6">
    <source>
        <dbReference type="SAM" id="Phobius"/>
    </source>
</evidence>